<comment type="caution">
    <text evidence="2">The sequence shown here is derived from an EMBL/GenBank/DDBJ whole genome shotgun (WGS) entry which is preliminary data.</text>
</comment>
<keyword evidence="1" id="KW-0732">Signal</keyword>
<protein>
    <recommendedName>
        <fullName evidence="4">Lipocalin-like protein</fullName>
    </recommendedName>
</protein>
<accession>A0A318UMG7</accession>
<gene>
    <name evidence="2" type="ORF">B0O44_101663</name>
</gene>
<sequence length="134" mass="15083">MKTYLSLFLFAIIISFSSCSKSLINDKLSGNWELRHIKGIQVAHVSPDFAPGNGNLIKFTGKTFEKYNDGKLSSKGTYAVQEEKKEINNEQVSYSIVYNNDMGTKEFFNLENGKLTLYVGEIAADGYQSTYQKL</sequence>
<proteinExistence type="predicted"/>
<reference evidence="2 3" key="1">
    <citation type="submission" date="2018-06" db="EMBL/GenBank/DDBJ databases">
        <title>Genomic Encyclopedia of Archaeal and Bacterial Type Strains, Phase II (KMG-II): from individual species to whole genera.</title>
        <authorList>
            <person name="Goeker M."/>
        </authorList>
    </citation>
    <scope>NUCLEOTIDE SEQUENCE [LARGE SCALE GENOMIC DNA]</scope>
    <source>
        <strain evidence="2 3">DSM 27372</strain>
    </source>
</reference>
<dbReference type="OrthoDB" id="1359047at2"/>
<dbReference type="PROSITE" id="PS51257">
    <property type="entry name" value="PROKAR_LIPOPROTEIN"/>
    <property type="match status" value="1"/>
</dbReference>
<dbReference type="AlphaFoldDB" id="A0A318UMG7"/>
<evidence type="ECO:0008006" key="4">
    <source>
        <dbReference type="Google" id="ProtNLM"/>
    </source>
</evidence>
<name>A0A318UMG7_9SPHI</name>
<evidence type="ECO:0000256" key="1">
    <source>
        <dbReference type="SAM" id="SignalP"/>
    </source>
</evidence>
<evidence type="ECO:0000313" key="2">
    <source>
        <dbReference type="EMBL" id="PYF77183.1"/>
    </source>
</evidence>
<dbReference type="Proteomes" id="UP000248198">
    <property type="component" value="Unassembled WGS sequence"/>
</dbReference>
<keyword evidence="3" id="KW-1185">Reference proteome</keyword>
<organism evidence="2 3">
    <name type="scientific">Pedobacter nutrimenti</name>
    <dbReference type="NCBI Taxonomy" id="1241337"/>
    <lineage>
        <taxon>Bacteria</taxon>
        <taxon>Pseudomonadati</taxon>
        <taxon>Bacteroidota</taxon>
        <taxon>Sphingobacteriia</taxon>
        <taxon>Sphingobacteriales</taxon>
        <taxon>Sphingobacteriaceae</taxon>
        <taxon>Pedobacter</taxon>
    </lineage>
</organism>
<evidence type="ECO:0000313" key="3">
    <source>
        <dbReference type="Proteomes" id="UP000248198"/>
    </source>
</evidence>
<dbReference type="EMBL" id="QKLU01000001">
    <property type="protein sequence ID" value="PYF77183.1"/>
    <property type="molecule type" value="Genomic_DNA"/>
</dbReference>
<dbReference type="RefSeq" id="WP_110827251.1">
    <property type="nucleotide sequence ID" value="NZ_QKLU01000001.1"/>
</dbReference>
<feature type="chain" id="PRO_5016255616" description="Lipocalin-like protein" evidence="1">
    <location>
        <begin position="21"/>
        <end position="134"/>
    </location>
</feature>
<feature type="signal peptide" evidence="1">
    <location>
        <begin position="1"/>
        <end position="20"/>
    </location>
</feature>